<feature type="transmembrane region" description="Helical" evidence="42">
    <location>
        <begin position="392"/>
        <end position="414"/>
    </location>
</feature>
<keyword evidence="27" id="KW-0458">Lysosome</keyword>
<comment type="catalytic activity">
    <reaction evidence="38">
        <text>uroporphyrin III(in) + ATP + H2O = uroporphyrin III(out) + ADP + phosphate + H(+)</text>
        <dbReference type="Rhea" id="RHEA:66776"/>
        <dbReference type="ChEBI" id="CHEBI:15377"/>
        <dbReference type="ChEBI" id="CHEBI:15378"/>
        <dbReference type="ChEBI" id="CHEBI:30616"/>
        <dbReference type="ChEBI" id="CHEBI:43474"/>
        <dbReference type="ChEBI" id="CHEBI:167479"/>
        <dbReference type="ChEBI" id="CHEBI:456216"/>
    </reaction>
    <physiologicalReaction direction="left-to-right" evidence="38">
        <dbReference type="Rhea" id="RHEA:66777"/>
    </physiologicalReaction>
</comment>
<dbReference type="Proteomes" id="UP000663836">
    <property type="component" value="Unassembled WGS sequence"/>
</dbReference>
<feature type="transmembrane region" description="Helical" evidence="42">
    <location>
        <begin position="138"/>
        <end position="158"/>
    </location>
</feature>
<evidence type="ECO:0000313" key="46">
    <source>
        <dbReference type="EMBL" id="CAF3935061.1"/>
    </source>
</evidence>
<evidence type="ECO:0000256" key="32">
    <source>
        <dbReference type="ARBA" id="ARBA00031413"/>
    </source>
</evidence>
<evidence type="ECO:0000256" key="9">
    <source>
        <dbReference type="ARBA" id="ARBA00004653"/>
    </source>
</evidence>
<dbReference type="GO" id="GO:0005524">
    <property type="term" value="F:ATP binding"/>
    <property type="evidence" value="ECO:0007669"/>
    <property type="project" value="UniProtKB-KW"/>
</dbReference>
<dbReference type="FunFam" id="3.40.50.300:FF:000186">
    <property type="entry name" value="ATP-binding cassette sub-family B member 7, mitochondrial"/>
    <property type="match status" value="1"/>
</dbReference>
<evidence type="ECO:0000256" key="18">
    <source>
        <dbReference type="ARBA" id="ARBA00022787"/>
    </source>
</evidence>
<dbReference type="EMBL" id="CAJNOT010004092">
    <property type="protein sequence ID" value="CAF1415547.1"/>
    <property type="molecule type" value="Genomic_DNA"/>
</dbReference>
<evidence type="ECO:0000256" key="25">
    <source>
        <dbReference type="ARBA" id="ARBA00023136"/>
    </source>
</evidence>
<dbReference type="Pfam" id="PF00664">
    <property type="entry name" value="ABC_membrane"/>
    <property type="match status" value="1"/>
</dbReference>
<evidence type="ECO:0000256" key="7">
    <source>
        <dbReference type="ARBA" id="ARBA00004550"/>
    </source>
</evidence>
<evidence type="ECO:0000256" key="42">
    <source>
        <dbReference type="SAM" id="Phobius"/>
    </source>
</evidence>
<evidence type="ECO:0000256" key="16">
    <source>
        <dbReference type="ARBA" id="ARBA00022741"/>
    </source>
</evidence>
<keyword evidence="12" id="KW-0813">Transport</keyword>
<evidence type="ECO:0000256" key="24">
    <source>
        <dbReference type="ARBA" id="ARBA00023128"/>
    </source>
</evidence>
<evidence type="ECO:0000256" key="21">
    <source>
        <dbReference type="ARBA" id="ARBA00022967"/>
    </source>
</evidence>
<keyword evidence="14" id="KW-0964">Secreted</keyword>
<organism evidence="46 47">
    <name type="scientific">Rotaria sordida</name>
    <dbReference type="NCBI Taxonomy" id="392033"/>
    <lineage>
        <taxon>Eukaryota</taxon>
        <taxon>Metazoa</taxon>
        <taxon>Spiralia</taxon>
        <taxon>Gnathifera</taxon>
        <taxon>Rotifera</taxon>
        <taxon>Eurotatoria</taxon>
        <taxon>Bdelloidea</taxon>
        <taxon>Philodinida</taxon>
        <taxon>Philodinidae</taxon>
        <taxon>Rotaria</taxon>
    </lineage>
</organism>
<proteinExistence type="inferred from homology"/>
<evidence type="ECO:0000256" key="1">
    <source>
        <dbReference type="ARBA" id="ARBA00004146"/>
    </source>
</evidence>
<feature type="transmembrane region" description="Helical" evidence="42">
    <location>
        <begin position="314"/>
        <end position="338"/>
    </location>
</feature>
<feature type="transmembrane region" description="Helical" evidence="42">
    <location>
        <begin position="61"/>
        <end position="86"/>
    </location>
</feature>
<evidence type="ECO:0000256" key="15">
    <source>
        <dbReference type="ARBA" id="ARBA00022692"/>
    </source>
</evidence>
<evidence type="ECO:0000256" key="6">
    <source>
        <dbReference type="ARBA" id="ARBA00004477"/>
    </source>
</evidence>
<sequence>MFCSLNETTSNGGMIVWIQNGFTLCFYDTLTTSILFGFIFILGLIQFIVYKRYGFKIEHEYIDASVLYVIQVILTVLLACEPILLYATETTALGKTKLPGYTIFRCVLRTIAWLLSLLILRVERTKRMPTAQTRGHGLIILTFWCIALLIELFALISYRSPLWFFQPIIRHYPPIEGIHIIHFSYWIFRLIATMLIFCIGLRAPGVPQRRYAIMLNRSHSQIEEEKMKESVWVKFFRHFKLLAPFIWPRGQCGLQINIIICIFILIAGRLLSLEVPRYTKLITDELIESNNSTTDTFLNLGARLRAPNSWPWRLVIVLMVFRFLQGAGLFGSGVLGIVRTTLWTKIEQYTTRSLKLQVFSHLHNLSLSWHLSRKTGEVLRIVDRGTDSVDSLLDYVLFSIFPTIADILIAIVYFVIQFNIWFGIIVFATMLIYLILTIVITEWRTKYKKEMNKFDNAMNATAVDSLLNFETVKYYGAERYEVTQYQDAIQKYQKAEWINQLTLQLLNFVQAVFIGIGLTIGSLYCAWLVSIKHELTVGDYVLFGTYILQLYAPLNYFGTYYRLIQQAFIDMENMLDLLDIKPDVEDSPFAKDIVISNGMIEFDNVCFYYQPERAILKNISFSILPGQTIAIVGPSGAGKSTIVRLLFRFYDVQSGSIKIDGTDISTVTQNSLRRSIGVVPQDTVLFNKDVLYNIRYGRVTATDREVENAARTAEMHDRINTFPEGYKTIVGERGLKLSGGEKQRVAIARTLLKAPVIVLLDEATSALDTFTERQIQSALRNVCEGRTTLIVAHRLSTISHADVIIVLSEGTIIERGSHDELLAKPDGIYAAMWKEQSTSYSDADKPTTNDNIINSQSPNSTEKHDYHH</sequence>
<keyword evidence="17" id="KW-0967">Endosome</keyword>
<dbReference type="GO" id="GO:0005789">
    <property type="term" value="C:endoplasmic reticulum membrane"/>
    <property type="evidence" value="ECO:0007669"/>
    <property type="project" value="UniProtKB-SubCell"/>
</dbReference>
<feature type="domain" description="ABC transporter" evidence="43">
    <location>
        <begin position="600"/>
        <end position="834"/>
    </location>
</feature>
<dbReference type="PANTHER" id="PTHR24221">
    <property type="entry name" value="ATP-BINDING CASSETTE SUB-FAMILY B"/>
    <property type="match status" value="1"/>
</dbReference>
<dbReference type="GO" id="GO:0005765">
    <property type="term" value="C:lysosomal membrane"/>
    <property type="evidence" value="ECO:0007669"/>
    <property type="project" value="UniProtKB-SubCell"/>
</dbReference>
<evidence type="ECO:0000256" key="14">
    <source>
        <dbReference type="ARBA" id="ARBA00022525"/>
    </source>
</evidence>
<evidence type="ECO:0000256" key="22">
    <source>
        <dbReference type="ARBA" id="ARBA00022989"/>
    </source>
</evidence>
<dbReference type="InterPro" id="IPR017871">
    <property type="entry name" value="ABC_transporter-like_CS"/>
</dbReference>
<dbReference type="InterPro" id="IPR011527">
    <property type="entry name" value="ABC1_TM_dom"/>
</dbReference>
<evidence type="ECO:0000256" key="28">
    <source>
        <dbReference type="ARBA" id="ARBA00024320"/>
    </source>
</evidence>
<dbReference type="EMBL" id="CAJOBD010003207">
    <property type="protein sequence ID" value="CAF3935061.1"/>
    <property type="molecule type" value="Genomic_DNA"/>
</dbReference>
<comment type="catalytic activity">
    <reaction evidence="36">
        <text>protoporphyrin IX(in) + ATP + H2O = protoporphyrin IX(out) + ADP + phosphate + H(+)</text>
        <dbReference type="Rhea" id="RHEA:61336"/>
        <dbReference type="ChEBI" id="CHEBI:15377"/>
        <dbReference type="ChEBI" id="CHEBI:15378"/>
        <dbReference type="ChEBI" id="CHEBI:30616"/>
        <dbReference type="ChEBI" id="CHEBI:43474"/>
        <dbReference type="ChEBI" id="CHEBI:57306"/>
        <dbReference type="ChEBI" id="CHEBI:456216"/>
    </reaction>
    <physiologicalReaction direction="left-to-right" evidence="36">
        <dbReference type="Rhea" id="RHEA:61337"/>
    </physiologicalReaction>
</comment>
<feature type="domain" description="ABC transmembrane type-1" evidence="44">
    <location>
        <begin position="259"/>
        <end position="566"/>
    </location>
</feature>
<comment type="similarity">
    <text evidence="29">Belongs to the ABC transporter superfamily. ABCB family. Heavy Metal importer (TC 3.A.1.210) subfamily.</text>
</comment>
<protein>
    <recommendedName>
        <fullName evidence="31">ATP-binding cassette sub-family B member 6</fullName>
        <ecNumber evidence="30">7.6.2.5</ecNumber>
    </recommendedName>
    <alternativeName>
        <fullName evidence="32">ABC-type heme transporter ABCB6</fullName>
    </alternativeName>
</protein>
<keyword evidence="23" id="KW-0333">Golgi apparatus</keyword>
<dbReference type="CDD" id="cd18581">
    <property type="entry name" value="ABC_6TM_ABCB6"/>
    <property type="match status" value="1"/>
</dbReference>
<keyword evidence="15 42" id="KW-0812">Transmembrane</keyword>
<keyword evidence="16" id="KW-0547">Nucleotide-binding</keyword>
<evidence type="ECO:0000256" key="2">
    <source>
        <dbReference type="ARBA" id="ARBA00004333"/>
    </source>
</evidence>
<keyword evidence="13" id="KW-1003">Cell membrane</keyword>
<dbReference type="GO" id="GO:0031901">
    <property type="term" value="C:early endosome membrane"/>
    <property type="evidence" value="ECO:0007669"/>
    <property type="project" value="UniProtKB-SubCell"/>
</dbReference>
<keyword evidence="25 42" id="KW-0472">Membrane</keyword>
<dbReference type="InterPro" id="IPR003439">
    <property type="entry name" value="ABC_transporter-like_ATP-bd"/>
</dbReference>
<dbReference type="SMART" id="SM00382">
    <property type="entry name" value="AAA"/>
    <property type="match status" value="1"/>
</dbReference>
<dbReference type="InterPro" id="IPR027417">
    <property type="entry name" value="P-loop_NTPase"/>
</dbReference>
<evidence type="ECO:0000259" key="44">
    <source>
        <dbReference type="PROSITE" id="PS50929"/>
    </source>
</evidence>
<accession>A0A819JS79</accession>
<comment type="catalytic activity">
    <reaction evidence="35">
        <text>uroporphyrin I(in) + ATP + H2O = uroporphyrin I(out) + ADP + phosphate + H(+)</text>
        <dbReference type="Rhea" id="RHEA:66772"/>
        <dbReference type="ChEBI" id="CHEBI:15377"/>
        <dbReference type="ChEBI" id="CHEBI:15378"/>
        <dbReference type="ChEBI" id="CHEBI:30616"/>
        <dbReference type="ChEBI" id="CHEBI:43474"/>
        <dbReference type="ChEBI" id="CHEBI:167480"/>
        <dbReference type="ChEBI" id="CHEBI:456216"/>
    </reaction>
    <physiologicalReaction direction="left-to-right" evidence="35">
        <dbReference type="Rhea" id="RHEA:66773"/>
    </physiologicalReaction>
</comment>
<evidence type="ECO:0000256" key="10">
    <source>
        <dbReference type="ARBA" id="ARBA00004656"/>
    </source>
</evidence>
<keyword evidence="26" id="KW-1015">Disulfide bond</keyword>
<dbReference type="GO" id="GO:0005741">
    <property type="term" value="C:mitochondrial outer membrane"/>
    <property type="evidence" value="ECO:0007669"/>
    <property type="project" value="UniProtKB-SubCell"/>
</dbReference>
<evidence type="ECO:0000256" key="23">
    <source>
        <dbReference type="ARBA" id="ARBA00023034"/>
    </source>
</evidence>
<evidence type="ECO:0000256" key="40">
    <source>
        <dbReference type="ARBA" id="ARBA00049398"/>
    </source>
</evidence>
<feature type="transmembrane region" description="Helical" evidence="42">
    <location>
        <begin position="420"/>
        <end position="441"/>
    </location>
</feature>
<keyword evidence="21" id="KW-1278">Translocase</keyword>
<evidence type="ECO:0000313" key="47">
    <source>
        <dbReference type="Proteomes" id="UP000663836"/>
    </source>
</evidence>
<feature type="transmembrane region" description="Helical" evidence="42">
    <location>
        <begin position="98"/>
        <end position="118"/>
    </location>
</feature>
<keyword evidence="18" id="KW-1000">Mitochondrion outer membrane</keyword>
<dbReference type="InterPro" id="IPR003593">
    <property type="entry name" value="AAA+_ATPase"/>
</dbReference>
<evidence type="ECO:0000256" key="37">
    <source>
        <dbReference type="ARBA" id="ARBA00048455"/>
    </source>
</evidence>
<dbReference type="Proteomes" id="UP000663864">
    <property type="component" value="Unassembled WGS sequence"/>
</dbReference>
<dbReference type="CDD" id="cd03253">
    <property type="entry name" value="ABCC_ATM1_transporter"/>
    <property type="match status" value="1"/>
</dbReference>
<evidence type="ECO:0000256" key="20">
    <source>
        <dbReference type="ARBA" id="ARBA00022840"/>
    </source>
</evidence>
<dbReference type="GO" id="GO:0005576">
    <property type="term" value="C:extracellular region"/>
    <property type="evidence" value="ECO:0007669"/>
    <property type="project" value="UniProtKB-SubCell"/>
</dbReference>
<comment type="catalytic activity">
    <reaction evidence="39">
        <text>coproporphyrin III(in) + ATP + H2O = coproporphyrin III(out) + ADP + phosphate + H(+)</text>
        <dbReference type="Rhea" id="RHEA:66664"/>
        <dbReference type="ChEBI" id="CHEBI:15377"/>
        <dbReference type="ChEBI" id="CHEBI:15378"/>
        <dbReference type="ChEBI" id="CHEBI:30616"/>
        <dbReference type="ChEBI" id="CHEBI:43474"/>
        <dbReference type="ChEBI" id="CHEBI:131725"/>
        <dbReference type="ChEBI" id="CHEBI:456216"/>
    </reaction>
    <physiologicalReaction direction="left-to-right" evidence="39">
        <dbReference type="Rhea" id="RHEA:66665"/>
    </physiologicalReaction>
</comment>
<dbReference type="InterPro" id="IPR039421">
    <property type="entry name" value="Type_1_exporter"/>
</dbReference>
<comment type="subunit">
    <text evidence="11">Homodimer.</text>
</comment>
<evidence type="ECO:0000256" key="11">
    <source>
        <dbReference type="ARBA" id="ARBA00011738"/>
    </source>
</evidence>
<feature type="transmembrane region" description="Helical" evidence="42">
    <location>
        <begin position="541"/>
        <end position="561"/>
    </location>
</feature>
<dbReference type="Gene3D" id="3.40.50.300">
    <property type="entry name" value="P-loop containing nucleotide triphosphate hydrolases"/>
    <property type="match status" value="1"/>
</dbReference>
<feature type="compositionally biased region" description="Polar residues" evidence="41">
    <location>
        <begin position="848"/>
        <end position="860"/>
    </location>
</feature>
<keyword evidence="20" id="KW-0067">ATP-binding</keyword>
<feature type="transmembrane region" description="Helical" evidence="42">
    <location>
        <begin position="30"/>
        <end position="49"/>
    </location>
</feature>
<dbReference type="GO" id="GO:0005886">
    <property type="term" value="C:plasma membrane"/>
    <property type="evidence" value="ECO:0007669"/>
    <property type="project" value="UniProtKB-SubCell"/>
</dbReference>
<evidence type="ECO:0000256" key="39">
    <source>
        <dbReference type="ARBA" id="ARBA00048636"/>
    </source>
</evidence>
<feature type="transmembrane region" description="Helical" evidence="42">
    <location>
        <begin position="178"/>
        <end position="201"/>
    </location>
</feature>
<comment type="catalytic activity">
    <reaction evidence="37">
        <text>pheophorbide a(in) + ATP + H2O = pheophorbide a(out) + ADP + phosphate + H(+)</text>
        <dbReference type="Rhea" id="RHEA:61360"/>
        <dbReference type="ChEBI" id="CHEBI:15377"/>
        <dbReference type="ChEBI" id="CHEBI:15378"/>
        <dbReference type="ChEBI" id="CHEBI:30616"/>
        <dbReference type="ChEBI" id="CHEBI:43474"/>
        <dbReference type="ChEBI" id="CHEBI:58687"/>
        <dbReference type="ChEBI" id="CHEBI:456216"/>
    </reaction>
    <physiologicalReaction direction="left-to-right" evidence="37">
        <dbReference type="Rhea" id="RHEA:61361"/>
    </physiologicalReaction>
</comment>
<dbReference type="InterPro" id="IPR036640">
    <property type="entry name" value="ABC1_TM_sf"/>
</dbReference>
<reference evidence="46" key="1">
    <citation type="submission" date="2021-02" db="EMBL/GenBank/DDBJ databases">
        <authorList>
            <person name="Nowell W R."/>
        </authorList>
    </citation>
    <scope>NUCLEOTIDE SEQUENCE</scope>
</reference>
<dbReference type="PROSITE" id="PS50893">
    <property type="entry name" value="ABC_TRANSPORTER_2"/>
    <property type="match status" value="1"/>
</dbReference>
<evidence type="ECO:0000256" key="13">
    <source>
        <dbReference type="ARBA" id="ARBA00022475"/>
    </source>
</evidence>
<gene>
    <name evidence="46" type="ORF">JBS370_LOCUS22674</name>
    <name evidence="45" type="ORF">ZHD862_LOCUS33721</name>
</gene>
<evidence type="ECO:0000256" key="17">
    <source>
        <dbReference type="ARBA" id="ARBA00022753"/>
    </source>
</evidence>
<evidence type="ECO:0000259" key="43">
    <source>
        <dbReference type="PROSITE" id="PS50893"/>
    </source>
</evidence>
<comment type="catalytic activity">
    <reaction evidence="33">
        <text>heme b(in) + ATP + H2O = heme b(out) + ADP + phosphate + H(+)</text>
        <dbReference type="Rhea" id="RHEA:19261"/>
        <dbReference type="ChEBI" id="CHEBI:15377"/>
        <dbReference type="ChEBI" id="CHEBI:15378"/>
        <dbReference type="ChEBI" id="CHEBI:30616"/>
        <dbReference type="ChEBI" id="CHEBI:43474"/>
        <dbReference type="ChEBI" id="CHEBI:60344"/>
        <dbReference type="ChEBI" id="CHEBI:456216"/>
        <dbReference type="EC" id="7.6.2.5"/>
    </reaction>
    <physiologicalReaction direction="left-to-right" evidence="33">
        <dbReference type="Rhea" id="RHEA:19262"/>
    </physiologicalReaction>
</comment>
<evidence type="ECO:0000256" key="4">
    <source>
        <dbReference type="ARBA" id="ARBA00004374"/>
    </source>
</evidence>
<evidence type="ECO:0000256" key="38">
    <source>
        <dbReference type="ARBA" id="ARBA00048510"/>
    </source>
</evidence>
<dbReference type="AlphaFoldDB" id="A0A819JS79"/>
<dbReference type="GO" id="GO:0016887">
    <property type="term" value="F:ATP hydrolysis activity"/>
    <property type="evidence" value="ECO:0007669"/>
    <property type="project" value="InterPro"/>
</dbReference>
<evidence type="ECO:0000256" key="3">
    <source>
        <dbReference type="ARBA" id="ARBA00004337"/>
    </source>
</evidence>
<dbReference type="Gene3D" id="1.20.1560.10">
    <property type="entry name" value="ABC transporter type 1, transmembrane domain"/>
    <property type="match status" value="1"/>
</dbReference>
<dbReference type="GO" id="GO:0015439">
    <property type="term" value="F:ABC-type heme transporter activity"/>
    <property type="evidence" value="ECO:0007669"/>
    <property type="project" value="UniProtKB-EC"/>
</dbReference>
<evidence type="ECO:0000256" key="31">
    <source>
        <dbReference type="ARBA" id="ARBA00024439"/>
    </source>
</evidence>
<evidence type="ECO:0000256" key="30">
    <source>
        <dbReference type="ARBA" id="ARBA00024385"/>
    </source>
</evidence>
<feature type="transmembrane region" description="Helical" evidence="42">
    <location>
        <begin position="505"/>
        <end position="529"/>
    </location>
</feature>
<evidence type="ECO:0000256" key="36">
    <source>
        <dbReference type="ARBA" id="ARBA00048309"/>
    </source>
</evidence>
<evidence type="ECO:0000313" key="45">
    <source>
        <dbReference type="EMBL" id="CAF1415547.1"/>
    </source>
</evidence>
<evidence type="ECO:0000256" key="34">
    <source>
        <dbReference type="ARBA" id="ARBA00047753"/>
    </source>
</evidence>
<dbReference type="GO" id="GO:0032585">
    <property type="term" value="C:multivesicular body membrane"/>
    <property type="evidence" value="ECO:0007669"/>
    <property type="project" value="UniProtKB-SubCell"/>
</dbReference>
<evidence type="ECO:0000256" key="8">
    <source>
        <dbReference type="ARBA" id="ARBA00004651"/>
    </source>
</evidence>
<evidence type="ECO:0000256" key="5">
    <source>
        <dbReference type="ARBA" id="ARBA00004414"/>
    </source>
</evidence>
<evidence type="ECO:0000256" key="33">
    <source>
        <dbReference type="ARBA" id="ARBA00047649"/>
    </source>
</evidence>
<dbReference type="PANTHER" id="PTHR24221:SF654">
    <property type="entry name" value="ATP-BINDING CASSETTE SUB-FAMILY B MEMBER 6"/>
    <property type="match status" value="1"/>
</dbReference>
<dbReference type="GO" id="GO:0000139">
    <property type="term" value="C:Golgi membrane"/>
    <property type="evidence" value="ECO:0007669"/>
    <property type="project" value="UniProtKB-SubCell"/>
</dbReference>
<keyword evidence="22 42" id="KW-1133">Transmembrane helix</keyword>
<comment type="subcellular location">
    <subcellularLocation>
        <location evidence="8">Cell membrane</location>
        <topology evidence="8">Multi-pass membrane protein</topology>
    </subcellularLocation>
    <subcellularLocation>
        <location evidence="1">Early endosome membrane</location>
    </subcellularLocation>
    <subcellularLocation>
        <location evidence="6">Endoplasmic reticulum membrane</location>
        <topology evidence="6">Multi-pass membrane protein</topology>
    </subcellularLocation>
    <subcellularLocation>
        <location evidence="3">Endosome membrane</location>
        <topology evidence="3">Multi-pass membrane protein</topology>
    </subcellularLocation>
    <subcellularLocation>
        <location evidence="2">Endosome</location>
        <location evidence="2">Multivesicular body membrane</location>
    </subcellularLocation>
    <subcellularLocation>
        <location evidence="9">Golgi apparatus membrane</location>
        <topology evidence="9">Multi-pass membrane protein</topology>
    </subcellularLocation>
    <subcellularLocation>
        <location evidence="5">Late endosome membrane</location>
    </subcellularLocation>
    <subcellularLocation>
        <location evidence="10">Lysosome membrane</location>
    </subcellularLocation>
    <subcellularLocation>
        <location evidence="28">Melanosome membrane</location>
    </subcellularLocation>
    <subcellularLocation>
        <location evidence="4">Mitochondrion outer membrane</location>
        <topology evidence="4">Multi-pass membrane protein</topology>
    </subcellularLocation>
    <subcellularLocation>
        <location evidence="7">Secreted</location>
        <location evidence="7">Extracellular exosome</location>
    </subcellularLocation>
</comment>
<evidence type="ECO:0000256" key="27">
    <source>
        <dbReference type="ARBA" id="ARBA00023228"/>
    </source>
</evidence>
<dbReference type="GO" id="GO:0020037">
    <property type="term" value="F:heme binding"/>
    <property type="evidence" value="ECO:0007669"/>
    <property type="project" value="TreeGrafter"/>
</dbReference>
<dbReference type="InterPro" id="IPR032410">
    <property type="entry name" value="ABCB6_N"/>
</dbReference>
<feature type="region of interest" description="Disordered" evidence="41">
    <location>
        <begin position="839"/>
        <end position="868"/>
    </location>
</feature>
<dbReference type="PROSITE" id="PS50929">
    <property type="entry name" value="ABC_TM1F"/>
    <property type="match status" value="1"/>
</dbReference>
<evidence type="ECO:0000256" key="26">
    <source>
        <dbReference type="ARBA" id="ARBA00023157"/>
    </source>
</evidence>
<evidence type="ECO:0000256" key="35">
    <source>
        <dbReference type="ARBA" id="ARBA00047789"/>
    </source>
</evidence>
<dbReference type="SUPFAM" id="SSF52540">
    <property type="entry name" value="P-loop containing nucleoside triphosphate hydrolases"/>
    <property type="match status" value="1"/>
</dbReference>
<keyword evidence="24" id="KW-0496">Mitochondrion</keyword>
<comment type="caution">
    <text evidence="46">The sequence shown here is derived from an EMBL/GenBank/DDBJ whole genome shotgun (WGS) entry which is preliminary data.</text>
</comment>
<comment type="catalytic activity">
    <reaction evidence="34">
        <text>coproporphyrinogen III(in) + ATP + H2O = coproporphyrinogen III(out) + ADP + phosphate + H(+)</text>
        <dbReference type="Rhea" id="RHEA:66680"/>
        <dbReference type="ChEBI" id="CHEBI:15377"/>
        <dbReference type="ChEBI" id="CHEBI:15378"/>
        <dbReference type="ChEBI" id="CHEBI:30616"/>
        <dbReference type="ChEBI" id="CHEBI:43474"/>
        <dbReference type="ChEBI" id="CHEBI:57309"/>
        <dbReference type="ChEBI" id="CHEBI:456216"/>
    </reaction>
    <physiologicalReaction direction="left-to-right" evidence="34">
        <dbReference type="Rhea" id="RHEA:66681"/>
    </physiologicalReaction>
</comment>
<dbReference type="Pfam" id="PF00005">
    <property type="entry name" value="ABC_tran"/>
    <property type="match status" value="1"/>
</dbReference>
<dbReference type="PROSITE" id="PS00211">
    <property type="entry name" value="ABC_TRANSPORTER_1"/>
    <property type="match status" value="1"/>
</dbReference>
<evidence type="ECO:0000256" key="41">
    <source>
        <dbReference type="SAM" id="MobiDB-lite"/>
    </source>
</evidence>
<evidence type="ECO:0000256" key="19">
    <source>
        <dbReference type="ARBA" id="ARBA00022824"/>
    </source>
</evidence>
<dbReference type="Pfam" id="PF16185">
    <property type="entry name" value="MTABC_N"/>
    <property type="match status" value="1"/>
</dbReference>
<dbReference type="SUPFAM" id="SSF90123">
    <property type="entry name" value="ABC transporter transmembrane region"/>
    <property type="match status" value="1"/>
</dbReference>
<evidence type="ECO:0000256" key="29">
    <source>
        <dbReference type="ARBA" id="ARBA00024363"/>
    </source>
</evidence>
<dbReference type="EC" id="7.6.2.5" evidence="30"/>
<name>A0A819JS79_9BILA</name>
<feature type="transmembrane region" description="Helical" evidence="42">
    <location>
        <begin position="252"/>
        <end position="271"/>
    </location>
</feature>
<keyword evidence="19" id="KW-0256">Endoplasmic reticulum</keyword>
<comment type="catalytic activity">
    <reaction evidence="40">
        <text>coproporphyrin I(in) + ATP + H2O = coproporphyrin I(out) + ADP + phosphate + H(+)</text>
        <dbReference type="Rhea" id="RHEA:66768"/>
        <dbReference type="ChEBI" id="CHEBI:15377"/>
        <dbReference type="ChEBI" id="CHEBI:15378"/>
        <dbReference type="ChEBI" id="CHEBI:30616"/>
        <dbReference type="ChEBI" id="CHEBI:43474"/>
        <dbReference type="ChEBI" id="CHEBI:167478"/>
        <dbReference type="ChEBI" id="CHEBI:456216"/>
    </reaction>
    <physiologicalReaction direction="left-to-right" evidence="40">
        <dbReference type="Rhea" id="RHEA:66769"/>
    </physiologicalReaction>
</comment>
<evidence type="ECO:0000256" key="12">
    <source>
        <dbReference type="ARBA" id="ARBA00022448"/>
    </source>
</evidence>